<gene>
    <name evidence="1" type="ORF">CLV48_107171</name>
</gene>
<name>A0A2P8E1V9_9BACT</name>
<dbReference type="AlphaFoldDB" id="A0A2P8E1V9"/>
<sequence length="202" mass="23928">MKKFLIFSLFALLIQSCITSRINSHKLVDQAERYNKLLLLITDSEQDFYEWNQENFDYVIYSRFNHLDTDYERKVIGNALQRNIRPTIIVPADKAFTIHSEVSYADFMNTLNYLEYDAVLLVQIKGLWKEQRIREGDSYFVPRSEFHVFLIDKQRFKNQYLAKINVDGGSGWNNFEEIFSRFSRELAKDLSDKGFILRPAVL</sequence>
<dbReference type="Proteomes" id="UP000240708">
    <property type="component" value="Unassembled WGS sequence"/>
</dbReference>
<evidence type="ECO:0008006" key="3">
    <source>
        <dbReference type="Google" id="ProtNLM"/>
    </source>
</evidence>
<accession>A0A2P8E1V9</accession>
<dbReference type="RefSeq" id="WP_106567831.1">
    <property type="nucleotide sequence ID" value="NZ_PYGF01000007.1"/>
</dbReference>
<comment type="caution">
    <text evidence="1">The sequence shown here is derived from an EMBL/GenBank/DDBJ whole genome shotgun (WGS) entry which is preliminary data.</text>
</comment>
<evidence type="ECO:0000313" key="2">
    <source>
        <dbReference type="Proteomes" id="UP000240708"/>
    </source>
</evidence>
<keyword evidence="2" id="KW-1185">Reference proteome</keyword>
<organism evidence="1 2">
    <name type="scientific">Cecembia rubra</name>
    <dbReference type="NCBI Taxonomy" id="1485585"/>
    <lineage>
        <taxon>Bacteria</taxon>
        <taxon>Pseudomonadati</taxon>
        <taxon>Bacteroidota</taxon>
        <taxon>Cytophagia</taxon>
        <taxon>Cytophagales</taxon>
        <taxon>Cyclobacteriaceae</taxon>
        <taxon>Cecembia</taxon>
    </lineage>
</organism>
<dbReference type="PROSITE" id="PS51257">
    <property type="entry name" value="PROKAR_LIPOPROTEIN"/>
    <property type="match status" value="1"/>
</dbReference>
<proteinExistence type="predicted"/>
<reference evidence="1 2" key="1">
    <citation type="submission" date="2018-03" db="EMBL/GenBank/DDBJ databases">
        <title>Genomic Encyclopedia of Archaeal and Bacterial Type Strains, Phase II (KMG-II): from individual species to whole genera.</title>
        <authorList>
            <person name="Goeker M."/>
        </authorList>
    </citation>
    <scope>NUCLEOTIDE SEQUENCE [LARGE SCALE GENOMIC DNA]</scope>
    <source>
        <strain evidence="1 2">DSM 28057</strain>
    </source>
</reference>
<dbReference type="OrthoDB" id="838514at2"/>
<protein>
    <recommendedName>
        <fullName evidence="3">Lipoprotein</fullName>
    </recommendedName>
</protein>
<dbReference type="EMBL" id="PYGF01000007">
    <property type="protein sequence ID" value="PSL03453.1"/>
    <property type="molecule type" value="Genomic_DNA"/>
</dbReference>
<evidence type="ECO:0000313" key="1">
    <source>
        <dbReference type="EMBL" id="PSL03453.1"/>
    </source>
</evidence>